<reference evidence="1 2" key="1">
    <citation type="journal article" date="2019" name="Emerg. Microbes Infect.">
        <title>Comprehensive subspecies identification of 175 nontuberculous mycobacteria species based on 7547 genomic profiles.</title>
        <authorList>
            <person name="Matsumoto Y."/>
            <person name="Kinjo T."/>
            <person name="Motooka D."/>
            <person name="Nabeya D."/>
            <person name="Jung N."/>
            <person name="Uechi K."/>
            <person name="Horii T."/>
            <person name="Iida T."/>
            <person name="Fujita J."/>
            <person name="Nakamura S."/>
        </authorList>
    </citation>
    <scope>NUCLEOTIDE SEQUENCE [LARGE SCALE GENOMIC DNA]</scope>
    <source>
        <strain evidence="1 2">JCM 18439</strain>
    </source>
</reference>
<dbReference type="EMBL" id="AP022591">
    <property type="protein sequence ID" value="BBY44180.1"/>
    <property type="molecule type" value="Genomic_DNA"/>
</dbReference>
<gene>
    <name evidence="1" type="ORF">MCEL_24750</name>
</gene>
<keyword evidence="2" id="KW-1185">Reference proteome</keyword>
<dbReference type="AlphaFoldDB" id="A0A7I7RIT4"/>
<protein>
    <submittedName>
        <fullName evidence="1">Uncharacterized protein</fullName>
    </submittedName>
</protein>
<organism evidence="1 2">
    <name type="scientific">Mycolicibacterium celeriflavum</name>
    <name type="common">Mycobacterium celeriflavum</name>
    <dbReference type="NCBI Taxonomy" id="1249101"/>
    <lineage>
        <taxon>Bacteria</taxon>
        <taxon>Bacillati</taxon>
        <taxon>Actinomycetota</taxon>
        <taxon>Actinomycetes</taxon>
        <taxon>Mycobacteriales</taxon>
        <taxon>Mycobacteriaceae</taxon>
        <taxon>Mycolicibacterium</taxon>
    </lineage>
</organism>
<sequence>MAGLGNAAVAVGGFPGDDLAGAGSEQFAAPVSFGDLGFLVFGDHALDLGEQGGLRVVGGQPRRVGECHGDPEAVQLVEHQHLVCVGAGEPVRRQAPHPFHEPGLGGIT</sequence>
<evidence type="ECO:0000313" key="2">
    <source>
        <dbReference type="Proteomes" id="UP000466431"/>
    </source>
</evidence>
<accession>A0A7I7RIT4</accession>
<proteinExistence type="predicted"/>
<dbReference type="KEGG" id="mcee:MCEL_24750"/>
<evidence type="ECO:0000313" key="1">
    <source>
        <dbReference type="EMBL" id="BBY44180.1"/>
    </source>
</evidence>
<name>A0A7I7RIT4_MYCCF</name>
<dbReference type="Proteomes" id="UP000466431">
    <property type="component" value="Chromosome"/>
</dbReference>